<evidence type="ECO:0000256" key="16">
    <source>
        <dbReference type="ARBA" id="ARBA00048088"/>
    </source>
</evidence>
<keyword evidence="8 18" id="KW-0521">NADP</keyword>
<reference evidence="20 21" key="1">
    <citation type="submission" date="2024-04" db="EMBL/GenBank/DDBJ databases">
        <authorList>
            <person name="Rising A."/>
            <person name="Reimegard J."/>
            <person name="Sonavane S."/>
            <person name="Akerstrom W."/>
            <person name="Nylinder S."/>
            <person name="Hedman E."/>
            <person name="Kallberg Y."/>
        </authorList>
    </citation>
    <scope>NUCLEOTIDE SEQUENCE [LARGE SCALE GENOMIC DNA]</scope>
</reference>
<evidence type="ECO:0000256" key="13">
    <source>
        <dbReference type="ARBA" id="ARBA00045957"/>
    </source>
</evidence>
<evidence type="ECO:0000256" key="18">
    <source>
        <dbReference type="PIRNR" id="PIRNR000332"/>
    </source>
</evidence>
<gene>
    <name evidence="20" type="ORF">LARSCL_LOCUS9417</name>
</gene>
<evidence type="ECO:0000256" key="2">
    <source>
        <dbReference type="ARBA" id="ARBA00004389"/>
    </source>
</evidence>
<name>A0AAV2A187_9ARAC</name>
<evidence type="ECO:0000256" key="10">
    <source>
        <dbReference type="ARBA" id="ARBA00023002"/>
    </source>
</evidence>
<evidence type="ECO:0000256" key="8">
    <source>
        <dbReference type="ARBA" id="ARBA00022857"/>
    </source>
</evidence>
<dbReference type="EMBL" id="CAXIEN010000105">
    <property type="protein sequence ID" value="CAL1277797.1"/>
    <property type="molecule type" value="Genomic_DNA"/>
</dbReference>
<dbReference type="PRINTS" id="PR01121">
    <property type="entry name" value="FMOXYGENASE1"/>
</dbReference>
<dbReference type="InterPro" id="IPR002253">
    <property type="entry name" value="Flavin_mOase_1"/>
</dbReference>
<dbReference type="PIRSF" id="PIRSF000332">
    <property type="entry name" value="FMO"/>
    <property type="match status" value="1"/>
</dbReference>
<sequence length="547" mass="61919">MVMVMVTLNSRIKTFNINKMSTNSKKIAVIGAGITGLVALVSLEEEGGFELVCFEKTDRPGGTWSYREEPEEGVGSTMATTIINHSKEIGALSNFPPKKESNNFMKHQEFHEYMMDYARGVLKYVQYKTEVLKVRKSEDYEKTGRWTVTVKNRLSSETSTDVYDGVLVCIGHINRPKMPSFPDQDLLKGKIMHTHSLKGVEPYKEKTVVVVGMGCSGLDAAVEISKVAKQVYLSTRSGAHVINRVGHRGLPIDTILFRRYLLHLLDFLPHKFIAWILESAYLDLQFDHRLYAVKPDRCVLSKDPSLNDQIGSKLLSGAVIQKPNIQCFTENGVIFDGDGEVTQCDIVIMATGYSWKFPFLDECIEIKEEGRINLYKCMFPPLLPHASLAIMGFILTFGPGFPSGELQARWATQVLAGKCKLPSKELMLKDIKKRHDSNVSRYGPTDKTTIRVDCIQYCDEIASLFGVKPNFLKMLFTDPKLFLKIVFGPNVSYQYRLQGPHSWEGAREAIMTSMDRVVWPMTKRKAEDVHDSFFKRLIFSLLRLILP</sequence>
<evidence type="ECO:0000256" key="17">
    <source>
        <dbReference type="ARBA" id="ARBA00049443"/>
    </source>
</evidence>
<evidence type="ECO:0000256" key="19">
    <source>
        <dbReference type="RuleBase" id="RU361177"/>
    </source>
</evidence>
<dbReference type="GO" id="GO:0005789">
    <property type="term" value="C:endoplasmic reticulum membrane"/>
    <property type="evidence" value="ECO:0007669"/>
    <property type="project" value="UniProtKB-SubCell"/>
</dbReference>
<dbReference type="PANTHER" id="PTHR23023">
    <property type="entry name" value="DIMETHYLANILINE MONOOXYGENASE"/>
    <property type="match status" value="1"/>
</dbReference>
<keyword evidence="7 18" id="KW-0274">FAD</keyword>
<proteinExistence type="inferred from homology"/>
<keyword evidence="9" id="KW-1133">Transmembrane helix</keyword>
<dbReference type="AlphaFoldDB" id="A0AAV2A187"/>
<dbReference type="Proteomes" id="UP001497382">
    <property type="component" value="Unassembled WGS sequence"/>
</dbReference>
<evidence type="ECO:0000256" key="3">
    <source>
        <dbReference type="ARBA" id="ARBA00009183"/>
    </source>
</evidence>
<keyword evidence="11 18" id="KW-0503">Monooxygenase</keyword>
<keyword evidence="10 18" id="KW-0560">Oxidoreductase</keyword>
<dbReference type="GO" id="GO:0050661">
    <property type="term" value="F:NADP binding"/>
    <property type="evidence" value="ECO:0007669"/>
    <property type="project" value="InterPro"/>
</dbReference>
<evidence type="ECO:0000256" key="1">
    <source>
        <dbReference type="ARBA" id="ARBA00001974"/>
    </source>
</evidence>
<dbReference type="InterPro" id="IPR036188">
    <property type="entry name" value="FAD/NAD-bd_sf"/>
</dbReference>
<dbReference type="InterPro" id="IPR000960">
    <property type="entry name" value="Flavin_mOase"/>
</dbReference>
<comment type="caution">
    <text evidence="20">The sequence shown here is derived from an EMBL/GenBank/DDBJ whole genome shotgun (WGS) entry which is preliminary data.</text>
</comment>
<evidence type="ECO:0000256" key="6">
    <source>
        <dbReference type="ARBA" id="ARBA00022824"/>
    </source>
</evidence>
<evidence type="ECO:0000256" key="12">
    <source>
        <dbReference type="ARBA" id="ARBA00023136"/>
    </source>
</evidence>
<comment type="catalytic activity">
    <reaction evidence="14">
        <text>hypotaurine + NADH + O2 + H(+) = taurine + NAD(+) + H2O</text>
        <dbReference type="Rhea" id="RHEA:74111"/>
        <dbReference type="ChEBI" id="CHEBI:15377"/>
        <dbReference type="ChEBI" id="CHEBI:15378"/>
        <dbReference type="ChEBI" id="CHEBI:15379"/>
        <dbReference type="ChEBI" id="CHEBI:57540"/>
        <dbReference type="ChEBI" id="CHEBI:57853"/>
        <dbReference type="ChEBI" id="CHEBI:57945"/>
        <dbReference type="ChEBI" id="CHEBI:507393"/>
        <dbReference type="EC" id="1.14.13.8"/>
    </reaction>
    <physiologicalReaction direction="left-to-right" evidence="14">
        <dbReference type="Rhea" id="RHEA:74112"/>
    </physiologicalReaction>
</comment>
<comment type="function">
    <text evidence="13">Broad spectrum monooxygenase that catalyzes the oxygenation of a wide variety of nitrogen- and sulfur-containing compounds including xenobiotics. Catalyzes the S-oxygenation of hypotaurine to produce taurine, an organic osmolyte involved in cell volume regulation as well as a variety of cytoprotective and developmental processes. In vitro, catalyzes the N-oxygenation of trimethylamine (TMA) to produce trimethylamine N-oxide (TMAO) and could therefore participate to the detoxification of this compound that is generated by the action of gut microbiota from dietary precursors such as choline, choline containing compounds, betaine or L-carnitine.</text>
</comment>
<evidence type="ECO:0000313" key="20">
    <source>
        <dbReference type="EMBL" id="CAL1277797.1"/>
    </source>
</evidence>
<dbReference type="GO" id="GO:0034899">
    <property type="term" value="F:trimethylamine monooxygenase activity"/>
    <property type="evidence" value="ECO:0007669"/>
    <property type="project" value="UniProtKB-EC"/>
</dbReference>
<dbReference type="Pfam" id="PF00743">
    <property type="entry name" value="FMO-like"/>
    <property type="match status" value="1"/>
</dbReference>
<dbReference type="InterPro" id="IPR020946">
    <property type="entry name" value="Flavin_mOase-like"/>
</dbReference>
<evidence type="ECO:0000256" key="7">
    <source>
        <dbReference type="ARBA" id="ARBA00022827"/>
    </source>
</evidence>
<evidence type="ECO:0000256" key="5">
    <source>
        <dbReference type="ARBA" id="ARBA00022692"/>
    </source>
</evidence>
<evidence type="ECO:0000256" key="4">
    <source>
        <dbReference type="ARBA" id="ARBA00022630"/>
    </source>
</evidence>
<keyword evidence="6 18" id="KW-0256">Endoplasmic reticulum</keyword>
<comment type="subcellular location">
    <subcellularLocation>
        <location evidence="2">Endoplasmic reticulum membrane</location>
        <topology evidence="2">Single-pass membrane protein</topology>
    </subcellularLocation>
</comment>
<comment type="catalytic activity">
    <reaction evidence="16">
        <text>trimethylamine + NADPH + O2 = trimethylamine N-oxide + NADP(+) + H2O</text>
        <dbReference type="Rhea" id="RHEA:31979"/>
        <dbReference type="ChEBI" id="CHEBI:15377"/>
        <dbReference type="ChEBI" id="CHEBI:15379"/>
        <dbReference type="ChEBI" id="CHEBI:15724"/>
        <dbReference type="ChEBI" id="CHEBI:57783"/>
        <dbReference type="ChEBI" id="CHEBI:58349"/>
        <dbReference type="ChEBI" id="CHEBI:58389"/>
        <dbReference type="EC" id="1.14.13.148"/>
    </reaction>
    <physiologicalReaction direction="left-to-right" evidence="16">
        <dbReference type="Rhea" id="RHEA:31980"/>
    </physiologicalReaction>
</comment>
<dbReference type="EC" id="1.-.-.-" evidence="19"/>
<dbReference type="GO" id="GO:0004499">
    <property type="term" value="F:N,N-dimethylaniline monooxygenase activity"/>
    <property type="evidence" value="ECO:0007669"/>
    <property type="project" value="UniProtKB-UniRule"/>
</dbReference>
<keyword evidence="5" id="KW-0812">Transmembrane</keyword>
<comment type="catalytic activity">
    <reaction evidence="15">
        <text>hypotaurine + NADPH + O2 + H(+) = taurine + NADP(+) + H2O</text>
        <dbReference type="Rhea" id="RHEA:69819"/>
        <dbReference type="ChEBI" id="CHEBI:15377"/>
        <dbReference type="ChEBI" id="CHEBI:15378"/>
        <dbReference type="ChEBI" id="CHEBI:15379"/>
        <dbReference type="ChEBI" id="CHEBI:57783"/>
        <dbReference type="ChEBI" id="CHEBI:57853"/>
        <dbReference type="ChEBI" id="CHEBI:58349"/>
        <dbReference type="ChEBI" id="CHEBI:507393"/>
        <dbReference type="EC" id="1.14.13.8"/>
    </reaction>
    <physiologicalReaction direction="left-to-right" evidence="15">
        <dbReference type="Rhea" id="RHEA:69820"/>
    </physiologicalReaction>
</comment>
<dbReference type="InterPro" id="IPR050346">
    <property type="entry name" value="FMO-like"/>
</dbReference>
<comment type="cofactor">
    <cofactor evidence="1 18 19">
        <name>FAD</name>
        <dbReference type="ChEBI" id="CHEBI:57692"/>
    </cofactor>
</comment>
<comment type="similarity">
    <text evidence="3 18 19">Belongs to the FMO family.</text>
</comment>
<dbReference type="GO" id="GO:0050660">
    <property type="term" value="F:flavin adenine dinucleotide binding"/>
    <property type="evidence" value="ECO:0007669"/>
    <property type="project" value="InterPro"/>
</dbReference>
<keyword evidence="21" id="KW-1185">Reference proteome</keyword>
<accession>A0AAV2A187</accession>
<protein>
    <recommendedName>
        <fullName evidence="19">Flavin-containing monooxygenase</fullName>
        <ecNumber evidence="19">1.-.-.-</ecNumber>
    </recommendedName>
</protein>
<dbReference type="FunFam" id="3.50.50.60:FF:000159">
    <property type="entry name" value="Dimethylaniline monooxygenase [N-oxide-forming]"/>
    <property type="match status" value="1"/>
</dbReference>
<evidence type="ECO:0000256" key="11">
    <source>
        <dbReference type="ARBA" id="ARBA00023033"/>
    </source>
</evidence>
<dbReference type="Gene3D" id="3.50.50.60">
    <property type="entry name" value="FAD/NAD(P)-binding domain"/>
    <property type="match status" value="2"/>
</dbReference>
<keyword evidence="12 18" id="KW-0472">Membrane</keyword>
<evidence type="ECO:0000313" key="21">
    <source>
        <dbReference type="Proteomes" id="UP001497382"/>
    </source>
</evidence>
<evidence type="ECO:0000256" key="15">
    <source>
        <dbReference type="ARBA" id="ARBA00048041"/>
    </source>
</evidence>
<evidence type="ECO:0000256" key="9">
    <source>
        <dbReference type="ARBA" id="ARBA00022989"/>
    </source>
</evidence>
<dbReference type="PRINTS" id="PR00370">
    <property type="entry name" value="FMOXYGENASE"/>
</dbReference>
<dbReference type="SUPFAM" id="SSF51905">
    <property type="entry name" value="FAD/NAD(P)-binding domain"/>
    <property type="match status" value="2"/>
</dbReference>
<keyword evidence="4 18" id="KW-0285">Flavoprotein</keyword>
<organism evidence="20 21">
    <name type="scientific">Larinioides sclopetarius</name>
    <dbReference type="NCBI Taxonomy" id="280406"/>
    <lineage>
        <taxon>Eukaryota</taxon>
        <taxon>Metazoa</taxon>
        <taxon>Ecdysozoa</taxon>
        <taxon>Arthropoda</taxon>
        <taxon>Chelicerata</taxon>
        <taxon>Arachnida</taxon>
        <taxon>Araneae</taxon>
        <taxon>Araneomorphae</taxon>
        <taxon>Entelegynae</taxon>
        <taxon>Araneoidea</taxon>
        <taxon>Araneidae</taxon>
        <taxon>Larinioides</taxon>
    </lineage>
</organism>
<evidence type="ECO:0000256" key="14">
    <source>
        <dbReference type="ARBA" id="ARBA00047338"/>
    </source>
</evidence>
<comment type="catalytic activity">
    <reaction evidence="17">
        <text>N,N-dimethylaniline + NADPH + O2 + H(+) = N,N-dimethylaniline N-oxide + NADP(+) + H2O</text>
        <dbReference type="Rhea" id="RHEA:24468"/>
        <dbReference type="ChEBI" id="CHEBI:15377"/>
        <dbReference type="ChEBI" id="CHEBI:15378"/>
        <dbReference type="ChEBI" id="CHEBI:15379"/>
        <dbReference type="ChEBI" id="CHEBI:16269"/>
        <dbReference type="ChEBI" id="CHEBI:17735"/>
        <dbReference type="ChEBI" id="CHEBI:57783"/>
        <dbReference type="ChEBI" id="CHEBI:58349"/>
        <dbReference type="EC" id="1.14.13.8"/>
    </reaction>
    <physiologicalReaction direction="left-to-right" evidence="17">
        <dbReference type="Rhea" id="RHEA:24469"/>
    </physiologicalReaction>
</comment>